<feature type="non-terminal residue" evidence="1">
    <location>
        <position position="360"/>
    </location>
</feature>
<dbReference type="OrthoDB" id="18412at2759"/>
<dbReference type="PANTHER" id="PTHR15555">
    <property type="entry name" value="ZINC FINGER HIT DOMAIN CONTAINING PROTEIN 2 PROTEIN FON -RELATED"/>
    <property type="match status" value="1"/>
</dbReference>
<dbReference type="OMA" id="RFPPGHM"/>
<dbReference type="HOGENOM" id="CLU_041572_0_0_1"/>
<proteinExistence type="predicted"/>
<feature type="non-terminal residue" evidence="1">
    <location>
        <position position="1"/>
    </location>
</feature>
<dbReference type="GeneID" id="19305257"/>
<protein>
    <submittedName>
        <fullName evidence="1">Uncharacterized protein</fullName>
    </submittedName>
</protein>
<dbReference type="EMBL" id="KB469300">
    <property type="protein sequence ID" value="EPQ56637.1"/>
    <property type="molecule type" value="Genomic_DNA"/>
</dbReference>
<name>S7QBC2_GLOTA</name>
<keyword evidence="2" id="KW-1185">Reference proteome</keyword>
<dbReference type="InterPro" id="IPR039646">
    <property type="entry name" value="ZNHIT2"/>
</dbReference>
<reference evidence="1 2" key="1">
    <citation type="journal article" date="2012" name="Science">
        <title>The Paleozoic origin of enzymatic lignin decomposition reconstructed from 31 fungal genomes.</title>
        <authorList>
            <person name="Floudas D."/>
            <person name="Binder M."/>
            <person name="Riley R."/>
            <person name="Barry K."/>
            <person name="Blanchette R.A."/>
            <person name="Henrissat B."/>
            <person name="Martinez A.T."/>
            <person name="Otillar R."/>
            <person name="Spatafora J.W."/>
            <person name="Yadav J.S."/>
            <person name="Aerts A."/>
            <person name="Benoit I."/>
            <person name="Boyd A."/>
            <person name="Carlson A."/>
            <person name="Copeland A."/>
            <person name="Coutinho P.M."/>
            <person name="de Vries R.P."/>
            <person name="Ferreira P."/>
            <person name="Findley K."/>
            <person name="Foster B."/>
            <person name="Gaskell J."/>
            <person name="Glotzer D."/>
            <person name="Gorecki P."/>
            <person name="Heitman J."/>
            <person name="Hesse C."/>
            <person name="Hori C."/>
            <person name="Igarashi K."/>
            <person name="Jurgens J.A."/>
            <person name="Kallen N."/>
            <person name="Kersten P."/>
            <person name="Kohler A."/>
            <person name="Kuees U."/>
            <person name="Kumar T.K.A."/>
            <person name="Kuo A."/>
            <person name="LaButti K."/>
            <person name="Larrondo L.F."/>
            <person name="Lindquist E."/>
            <person name="Ling A."/>
            <person name="Lombard V."/>
            <person name="Lucas S."/>
            <person name="Lundell T."/>
            <person name="Martin R."/>
            <person name="McLaughlin D.J."/>
            <person name="Morgenstern I."/>
            <person name="Morin E."/>
            <person name="Murat C."/>
            <person name="Nagy L.G."/>
            <person name="Nolan M."/>
            <person name="Ohm R.A."/>
            <person name="Patyshakuliyeva A."/>
            <person name="Rokas A."/>
            <person name="Ruiz-Duenas F.J."/>
            <person name="Sabat G."/>
            <person name="Salamov A."/>
            <person name="Samejima M."/>
            <person name="Schmutz J."/>
            <person name="Slot J.C."/>
            <person name="St John F."/>
            <person name="Stenlid J."/>
            <person name="Sun H."/>
            <person name="Sun S."/>
            <person name="Syed K."/>
            <person name="Tsang A."/>
            <person name="Wiebenga A."/>
            <person name="Young D."/>
            <person name="Pisabarro A."/>
            <person name="Eastwood D.C."/>
            <person name="Martin F."/>
            <person name="Cullen D."/>
            <person name="Grigoriev I.V."/>
            <person name="Hibbett D.S."/>
        </authorList>
    </citation>
    <scope>NUCLEOTIDE SEQUENCE [LARGE SCALE GENOMIC DNA]</scope>
    <source>
        <strain evidence="1 2">ATCC 11539</strain>
    </source>
</reference>
<evidence type="ECO:0000313" key="1">
    <source>
        <dbReference type="EMBL" id="EPQ56637.1"/>
    </source>
</evidence>
<sequence length="360" mass="39967">ESFYRKQVETDIKTEPSKTAEERLKMMELLKRFEEDTLDDEGNIMKELAGAEGDEDGDDLASRLGNVDLESVSPDELWSMLTPEERDKFIKALDDPTSELAQQLLASEELEKVRTEPWWENPDASVITEDSISPAPVDHRLQKRYGKRPAITLHVPSGMVKAPSSSSTSLLYNACAMCIAYAYATRHLSVSPLSSASDALDVAEAQRLISSLVPFLVDRKSTLVHPNMSSVVTDLWSRFGQGQMRPKLFALLLRDTARLMRPSRVIEVQPPEAGNDTVLLGTHPNANVFRVFSDLALLFENKNVTSPAAPRHANTKPKPKPNHVTHKLTFYSAHVLSTPSFILDALANEAVARSNAMDTE</sequence>
<dbReference type="RefSeq" id="XP_007864759.1">
    <property type="nucleotide sequence ID" value="XM_007866568.1"/>
</dbReference>
<dbReference type="KEGG" id="gtr:GLOTRDRAFT_28595"/>
<dbReference type="Proteomes" id="UP000030669">
    <property type="component" value="Unassembled WGS sequence"/>
</dbReference>
<accession>S7QBC2</accession>
<dbReference type="PANTHER" id="PTHR15555:SF0">
    <property type="entry name" value="ZINC FINGER HIT DOMAIN-CONTAINING PROTEIN 2"/>
    <property type="match status" value="1"/>
</dbReference>
<evidence type="ECO:0000313" key="2">
    <source>
        <dbReference type="Proteomes" id="UP000030669"/>
    </source>
</evidence>
<gene>
    <name evidence="1" type="ORF">GLOTRDRAFT_28595</name>
</gene>
<dbReference type="STRING" id="670483.S7QBC2"/>
<organism evidence="1 2">
    <name type="scientific">Gloeophyllum trabeum (strain ATCC 11539 / FP-39264 / Madison 617)</name>
    <name type="common">Brown rot fungus</name>
    <dbReference type="NCBI Taxonomy" id="670483"/>
    <lineage>
        <taxon>Eukaryota</taxon>
        <taxon>Fungi</taxon>
        <taxon>Dikarya</taxon>
        <taxon>Basidiomycota</taxon>
        <taxon>Agaricomycotina</taxon>
        <taxon>Agaricomycetes</taxon>
        <taxon>Gloeophyllales</taxon>
        <taxon>Gloeophyllaceae</taxon>
        <taxon>Gloeophyllum</taxon>
    </lineage>
</organism>
<dbReference type="AlphaFoldDB" id="S7QBC2"/>
<dbReference type="eggNOG" id="KOG4317">
    <property type="taxonomic scope" value="Eukaryota"/>
</dbReference>